<feature type="chain" id="PRO_5017205093" evidence="1">
    <location>
        <begin position="21"/>
        <end position="242"/>
    </location>
</feature>
<evidence type="ECO:0000313" key="3">
    <source>
        <dbReference type="Proteomes" id="UP000243606"/>
    </source>
</evidence>
<evidence type="ECO:0000256" key="1">
    <source>
        <dbReference type="SAM" id="SignalP"/>
    </source>
</evidence>
<dbReference type="AlphaFoldDB" id="A0A1I3Q606"/>
<dbReference type="RefSeq" id="WP_090245021.1">
    <property type="nucleotide sequence ID" value="NZ_CAXBNE010000099.1"/>
</dbReference>
<dbReference type="Proteomes" id="UP000243606">
    <property type="component" value="Unassembled WGS sequence"/>
</dbReference>
<evidence type="ECO:0000313" key="2">
    <source>
        <dbReference type="EMBL" id="SFJ29090.1"/>
    </source>
</evidence>
<dbReference type="STRING" id="425504.SAMN05216206_3865"/>
<proteinExistence type="predicted"/>
<feature type="signal peptide" evidence="1">
    <location>
        <begin position="1"/>
        <end position="20"/>
    </location>
</feature>
<gene>
    <name evidence="2" type="ORF">SAMN05216206_3865</name>
</gene>
<keyword evidence="3" id="KW-1185">Reference proteome</keyword>
<accession>A0A1I3Q606</accession>
<organism evidence="2 3">
    <name type="scientific">Pseudomonas guineae</name>
    <dbReference type="NCBI Taxonomy" id="425504"/>
    <lineage>
        <taxon>Bacteria</taxon>
        <taxon>Pseudomonadati</taxon>
        <taxon>Pseudomonadota</taxon>
        <taxon>Gammaproteobacteria</taxon>
        <taxon>Pseudomonadales</taxon>
        <taxon>Pseudomonadaceae</taxon>
        <taxon>Pseudomonas</taxon>
    </lineage>
</organism>
<name>A0A1I3Q606_9PSED</name>
<protein>
    <submittedName>
        <fullName evidence="2">Uncharacterized protein</fullName>
    </submittedName>
</protein>
<dbReference type="OrthoDB" id="5585636at2"/>
<dbReference type="EMBL" id="FOQL01000007">
    <property type="protein sequence ID" value="SFJ29090.1"/>
    <property type="molecule type" value="Genomic_DNA"/>
</dbReference>
<sequence>MKLKIWMLTSLLLPAIPVSASNLFQPIEISDAEMATLRGRYILPEGIVNFGVTMSTSWRNSSGATIGAQVNLTVNNLSANLNVTPLYATGTGNLPGQGLGQVIGGQGLNNVQGIAQSVRTAGDYNNGENYVDVNITRSSGQPIATTGQSWGGNQQFSNDAGAVQVSTANGGLQMQLQANQGQGGASQSIGRGGINQQANIGGTLNQVRNLTSLTVAMQENPAAQQRAYCNLSQLGVMPRVGY</sequence>
<keyword evidence="1" id="KW-0732">Signal</keyword>
<reference evidence="3" key="1">
    <citation type="submission" date="2016-10" db="EMBL/GenBank/DDBJ databases">
        <authorList>
            <person name="Varghese N."/>
            <person name="Submissions S."/>
        </authorList>
    </citation>
    <scope>NUCLEOTIDE SEQUENCE [LARGE SCALE GENOMIC DNA]</scope>
    <source>
        <strain evidence="3">LMG 24016</strain>
    </source>
</reference>